<comment type="caution">
    <text evidence="1">The sequence shown here is derived from an EMBL/GenBank/DDBJ whole genome shotgun (WGS) entry which is preliminary data.</text>
</comment>
<sequence length="231" mass="25650">MVNITKYVPDPRIAAQKLRRVGVGKVGGGFPYMGPKKSPIDDFFRSHTGFGYDSSSSPQASWTSLAPFIEASAGLGKNKADRSFAEWRYLDAVATEFRYRFGNDGSNVLGHSNEGISKALEKSIEDLNNITTERVLPGMSLIDIIHWDRQGRRGPIKSMGTPTSHGRQTVTAVGPDKFVYRGSIFLKRPNIPLSEARQLATRSWHLDLSDGKEKETGNGEKPRMILRIVRN</sequence>
<reference evidence="1" key="1">
    <citation type="submission" date="2022-07" db="EMBL/GenBank/DDBJ databases">
        <title>Draft genome sequence of Zalerion maritima ATCC 34329, a (micro)plastics degrading marine fungus.</title>
        <authorList>
            <person name="Paco A."/>
            <person name="Goncalves M.F.M."/>
            <person name="Rocha-Santos T.A.P."/>
            <person name="Alves A."/>
        </authorList>
    </citation>
    <scope>NUCLEOTIDE SEQUENCE</scope>
    <source>
        <strain evidence="1">ATCC 34329</strain>
    </source>
</reference>
<evidence type="ECO:0000313" key="2">
    <source>
        <dbReference type="Proteomes" id="UP001201980"/>
    </source>
</evidence>
<proteinExistence type="predicted"/>
<evidence type="ECO:0000313" key="1">
    <source>
        <dbReference type="EMBL" id="KAJ2899214.1"/>
    </source>
</evidence>
<gene>
    <name evidence="1" type="ORF">MKZ38_003357</name>
</gene>
<organism evidence="1 2">
    <name type="scientific">Zalerion maritima</name>
    <dbReference type="NCBI Taxonomy" id="339359"/>
    <lineage>
        <taxon>Eukaryota</taxon>
        <taxon>Fungi</taxon>
        <taxon>Dikarya</taxon>
        <taxon>Ascomycota</taxon>
        <taxon>Pezizomycotina</taxon>
        <taxon>Sordariomycetes</taxon>
        <taxon>Lulworthiomycetidae</taxon>
        <taxon>Lulworthiales</taxon>
        <taxon>Lulworthiaceae</taxon>
        <taxon>Zalerion</taxon>
    </lineage>
</organism>
<name>A0AAD5WRW8_9PEZI</name>
<dbReference type="EMBL" id="JAKWBI020000204">
    <property type="protein sequence ID" value="KAJ2899214.1"/>
    <property type="molecule type" value="Genomic_DNA"/>
</dbReference>
<dbReference type="Proteomes" id="UP001201980">
    <property type="component" value="Unassembled WGS sequence"/>
</dbReference>
<dbReference type="AlphaFoldDB" id="A0AAD5WRW8"/>
<accession>A0AAD5WRW8</accession>
<keyword evidence="2" id="KW-1185">Reference proteome</keyword>
<protein>
    <submittedName>
        <fullName evidence="1">Uncharacterized protein</fullName>
    </submittedName>
</protein>